<feature type="region of interest" description="Disordered" evidence="1">
    <location>
        <begin position="411"/>
        <end position="441"/>
    </location>
</feature>
<keyword evidence="2" id="KW-0472">Membrane</keyword>
<evidence type="ECO:0000313" key="4">
    <source>
        <dbReference type="Proteomes" id="UP000042958"/>
    </source>
</evidence>
<feature type="compositionally biased region" description="Polar residues" evidence="1">
    <location>
        <begin position="652"/>
        <end position="678"/>
    </location>
</feature>
<dbReference type="PANTHER" id="PTHR42088">
    <property type="entry name" value="YALI0F10131P"/>
    <property type="match status" value="1"/>
</dbReference>
<feature type="region of interest" description="Disordered" evidence="1">
    <location>
        <begin position="643"/>
        <end position="678"/>
    </location>
</feature>
<feature type="region of interest" description="Disordered" evidence="1">
    <location>
        <begin position="583"/>
        <end position="607"/>
    </location>
</feature>
<evidence type="ECO:0000313" key="3">
    <source>
        <dbReference type="EMBL" id="CEO61159.1"/>
    </source>
</evidence>
<dbReference type="AlphaFoldDB" id="A0A0F7VFQ8"/>
<feature type="region of interest" description="Disordered" evidence="1">
    <location>
        <begin position="180"/>
        <end position="268"/>
    </location>
</feature>
<dbReference type="PANTHER" id="PTHR42088:SF1">
    <property type="entry name" value="YALI0F10131P"/>
    <property type="match status" value="1"/>
</dbReference>
<feature type="region of interest" description="Disordered" evidence="1">
    <location>
        <begin position="139"/>
        <end position="168"/>
    </location>
</feature>
<feature type="compositionally biased region" description="Polar residues" evidence="1">
    <location>
        <begin position="393"/>
        <end position="402"/>
    </location>
</feature>
<dbReference type="EMBL" id="CDHK01000004">
    <property type="protein sequence ID" value="CEO61159.1"/>
    <property type="molecule type" value="Genomic_DNA"/>
</dbReference>
<feature type="compositionally biased region" description="Polar residues" evidence="1">
    <location>
        <begin position="344"/>
        <end position="353"/>
    </location>
</feature>
<keyword evidence="2" id="KW-0812">Transmembrane</keyword>
<gene>
    <name evidence="3" type="ORF">PMG11_05481</name>
</gene>
<evidence type="ECO:0000256" key="2">
    <source>
        <dbReference type="SAM" id="Phobius"/>
    </source>
</evidence>
<proteinExistence type="predicted"/>
<dbReference type="OrthoDB" id="5417135at2759"/>
<name>A0A0F7VFQ8_PENBI</name>
<feature type="region of interest" description="Disordered" evidence="1">
    <location>
        <begin position="37"/>
        <end position="66"/>
    </location>
</feature>
<feature type="compositionally biased region" description="Basic and acidic residues" evidence="1">
    <location>
        <begin position="587"/>
        <end position="596"/>
    </location>
</feature>
<evidence type="ECO:0000256" key="1">
    <source>
        <dbReference type="SAM" id="MobiDB-lite"/>
    </source>
</evidence>
<keyword evidence="4" id="KW-1185">Reference proteome</keyword>
<organism evidence="3 4">
    <name type="scientific">Penicillium brasilianum</name>
    <dbReference type="NCBI Taxonomy" id="104259"/>
    <lineage>
        <taxon>Eukaryota</taxon>
        <taxon>Fungi</taxon>
        <taxon>Dikarya</taxon>
        <taxon>Ascomycota</taxon>
        <taxon>Pezizomycotina</taxon>
        <taxon>Eurotiomycetes</taxon>
        <taxon>Eurotiomycetidae</taxon>
        <taxon>Eurotiales</taxon>
        <taxon>Aspergillaceae</taxon>
        <taxon>Penicillium</taxon>
    </lineage>
</organism>
<feature type="region of interest" description="Disordered" evidence="1">
    <location>
        <begin position="383"/>
        <end position="402"/>
    </location>
</feature>
<dbReference type="STRING" id="104259.A0A0F7VFQ8"/>
<feature type="transmembrane region" description="Helical" evidence="2">
    <location>
        <begin position="71"/>
        <end position="92"/>
    </location>
</feature>
<protein>
    <submittedName>
        <fullName evidence="3">Uncharacterized protein</fullName>
    </submittedName>
</protein>
<sequence>MPHHHDPNLVMRHSLVPREVIPSVRLPLLVPTTTTMPGAGLPSLVARAPSSSETTGSSSSEKPTSNMTTTVLPVVLGAGVPVLCAIVVLIFLHRRHVKKLRREDAMDKHKSLDFGMDAVGPGGRKPRKLPNGLQAEMMEPSHSKGLSLDVSPYLMPPGLHGSQDSLHSLSRSIDDDKYRPAVFGAQDNGSVRSMSRNRGDDGSSLGGSTRHGYGGAEDPNSGLLRNAQRMSRSSPPRYNGPPGEQMPQRPPPAHHQDNPRSLPGLVPAPSERDEYAMAIGSATTDHSKSPDRANSPPEPKFHLNSNPMSELHFETEPPIGHVNTSPYEDRPNFPLPDHQGPVQHAQTSTTQLPRISLPASDITTSDYGDERKPELTIKVQAAEANQPHHDNNNKQPEQPEETQQNLDIAFANNNRPDTRRLTLGVRPLPPEDPADNPEQRANRIRSFYKEYFDDSKRETTYYEDYGSEFYDGGYVYDPTTGDYFDAAAPPAAPYAQPMERRAMTPPPRAPPRFQGAARHMATNSAGHNGFGGPGPRAFSSASGRLPGPRGAPRKPMPPPSPLQLLPTPHMLKDDSIFTAADFAPAHGFRDRREGRPETPTGGSMPYSPAIRAHTPLVSAFDELAVIPSPHALRKSGTFTSLDFAPPPRFKNSDSGSDAGSIRSNRTGISNTHMNNIRNGNYRVSRLPTDMVGTKDDMMTSLRPDWGMNR</sequence>
<dbReference type="Proteomes" id="UP000042958">
    <property type="component" value="Unassembled WGS sequence"/>
</dbReference>
<feature type="compositionally biased region" description="Low complexity" evidence="1">
    <location>
        <begin position="49"/>
        <end position="66"/>
    </location>
</feature>
<reference evidence="4" key="1">
    <citation type="journal article" date="2015" name="Genome Announc.">
        <title>Draft genome sequence of the fungus Penicillium brasilianum MG11.</title>
        <authorList>
            <person name="Horn F."/>
            <person name="Linde J."/>
            <person name="Mattern D.J."/>
            <person name="Walther G."/>
            <person name="Guthke R."/>
            <person name="Brakhage A.A."/>
            <person name="Valiante V."/>
        </authorList>
    </citation>
    <scope>NUCLEOTIDE SEQUENCE [LARGE SCALE GENOMIC DNA]</scope>
    <source>
        <strain evidence="4">MG11</strain>
    </source>
</reference>
<accession>A0A0F7VFQ8</accession>
<feature type="region of interest" description="Disordered" evidence="1">
    <location>
        <begin position="282"/>
        <end position="354"/>
    </location>
</feature>
<feature type="region of interest" description="Disordered" evidence="1">
    <location>
        <begin position="523"/>
        <end position="568"/>
    </location>
</feature>
<feature type="compositionally biased region" description="Polar residues" evidence="1">
    <location>
        <begin position="187"/>
        <end position="196"/>
    </location>
</feature>
<keyword evidence="2" id="KW-1133">Transmembrane helix</keyword>